<dbReference type="RefSeq" id="WP_265787853.1">
    <property type="nucleotide sequence ID" value="NZ_BAABRS010000001.1"/>
</dbReference>
<dbReference type="Pfam" id="PF03807">
    <property type="entry name" value="F420_oxidored"/>
    <property type="match status" value="1"/>
</dbReference>
<dbReference type="SUPFAM" id="SSF51735">
    <property type="entry name" value="NAD(P)-binding Rossmann-fold domains"/>
    <property type="match status" value="1"/>
</dbReference>
<accession>A0ABT3PWB2</accession>
<dbReference type="PANTHER" id="PTHR40459">
    <property type="entry name" value="CONSERVED HYPOTHETICAL ALANINE AND LEUCINE RICH PROTEIN"/>
    <property type="match status" value="1"/>
</dbReference>
<evidence type="ECO:0000259" key="1">
    <source>
        <dbReference type="Pfam" id="PF03807"/>
    </source>
</evidence>
<dbReference type="Gene3D" id="3.40.50.720">
    <property type="entry name" value="NAD(P)-binding Rossmann-like Domain"/>
    <property type="match status" value="1"/>
</dbReference>
<dbReference type="Gene3D" id="1.10.1040.20">
    <property type="entry name" value="ProC-like, C-terminal domain"/>
    <property type="match status" value="1"/>
</dbReference>
<evidence type="ECO:0000259" key="2">
    <source>
        <dbReference type="Pfam" id="PF10728"/>
    </source>
</evidence>
<dbReference type="InterPro" id="IPR036291">
    <property type="entry name" value="NAD(P)-bd_dom_sf"/>
</dbReference>
<gene>
    <name evidence="3" type="ORF">LQ318_04365</name>
</gene>
<organism evidence="3 4">
    <name type="scientific">Fodinibius salicampi</name>
    <dbReference type="NCBI Taxonomy" id="1920655"/>
    <lineage>
        <taxon>Bacteria</taxon>
        <taxon>Pseudomonadati</taxon>
        <taxon>Balneolota</taxon>
        <taxon>Balneolia</taxon>
        <taxon>Balneolales</taxon>
        <taxon>Balneolaceae</taxon>
        <taxon>Fodinibius</taxon>
    </lineage>
</organism>
<feature type="domain" description="Pyrroline-5-carboxylate reductase catalytic N-terminal" evidence="1">
    <location>
        <begin position="6"/>
        <end position="86"/>
    </location>
</feature>
<dbReference type="InterPro" id="IPR028939">
    <property type="entry name" value="P5C_Rdtase_cat_N"/>
</dbReference>
<feature type="domain" description="DUF2520" evidence="2">
    <location>
        <begin position="137"/>
        <end position="265"/>
    </location>
</feature>
<dbReference type="Proteomes" id="UP001207337">
    <property type="component" value="Unassembled WGS sequence"/>
</dbReference>
<evidence type="ECO:0000313" key="4">
    <source>
        <dbReference type="Proteomes" id="UP001207337"/>
    </source>
</evidence>
<dbReference type="PANTHER" id="PTHR40459:SF1">
    <property type="entry name" value="CONSERVED HYPOTHETICAL ALANINE AND LEUCINE RICH PROTEIN"/>
    <property type="match status" value="1"/>
</dbReference>
<reference evidence="3 4" key="1">
    <citation type="submission" date="2021-11" db="EMBL/GenBank/DDBJ databases">
        <title>Aliifidinibius sp. nov., a new bacterium isolated from saline soil.</title>
        <authorList>
            <person name="Galisteo C."/>
            <person name="De La Haba R."/>
            <person name="Sanchez-Porro C."/>
            <person name="Ventosa A."/>
        </authorList>
    </citation>
    <scope>NUCLEOTIDE SEQUENCE [LARGE SCALE GENOMIC DNA]</scope>
    <source>
        <strain evidence="3 4">KACC 190600</strain>
    </source>
</reference>
<proteinExistence type="predicted"/>
<comment type="caution">
    <text evidence="3">The sequence shown here is derived from an EMBL/GenBank/DDBJ whole genome shotgun (WGS) entry which is preliminary data.</text>
</comment>
<sequence length="288" mass="30760">MEKPDVTIIGLGALGTTLVRALVEKGVEVKSVYNRTSKTAYSVARKLNIDIAGGFPSGINELGEIVFITVSDGAISEITARLKKLSGNVEDHTFVHCSGSESAELLSPLRKEGGAVASFHPLQTFTSSSTTDDFSDIFFSLQGDEKSFGLLRKIAKSLGAKAMEVTASQKSHLHVAGVMASNYLHALLQSSVSLAEISGLPAEDIKRALLPLVQTSLNNAKQSSFEAALSGPIKRGDITTVKKHLDILKDNPELLEVYKTLGNRTVDMVRDAGHLGQDTAINLSNLLK</sequence>
<keyword evidence="4" id="KW-1185">Reference proteome</keyword>
<dbReference type="InterPro" id="IPR018931">
    <property type="entry name" value="DUF2520"/>
</dbReference>
<dbReference type="SUPFAM" id="SSF48179">
    <property type="entry name" value="6-phosphogluconate dehydrogenase C-terminal domain-like"/>
    <property type="match status" value="1"/>
</dbReference>
<evidence type="ECO:0000313" key="3">
    <source>
        <dbReference type="EMBL" id="MCW9712133.1"/>
    </source>
</evidence>
<dbReference type="EMBL" id="JAJNDC010000001">
    <property type="protein sequence ID" value="MCW9712133.1"/>
    <property type="molecule type" value="Genomic_DNA"/>
</dbReference>
<dbReference type="InterPro" id="IPR008927">
    <property type="entry name" value="6-PGluconate_DH-like_C_sf"/>
</dbReference>
<dbReference type="InterPro" id="IPR037108">
    <property type="entry name" value="TM1727-like_C_sf"/>
</dbReference>
<dbReference type="Pfam" id="PF10728">
    <property type="entry name" value="DUF2520"/>
    <property type="match status" value="1"/>
</dbReference>
<name>A0ABT3PWB2_9BACT</name>
<protein>
    <submittedName>
        <fullName evidence="3">DUF2520 domain-containing protein</fullName>
    </submittedName>
</protein>